<dbReference type="EMBL" id="WUAV01000003">
    <property type="protein sequence ID" value="KAF1762616.1"/>
    <property type="molecule type" value="Genomic_DNA"/>
</dbReference>
<dbReference type="SUPFAM" id="SSF57850">
    <property type="entry name" value="RING/U-box"/>
    <property type="match status" value="1"/>
</dbReference>
<dbReference type="PROSITE" id="PS50089">
    <property type="entry name" value="ZF_RING_2"/>
    <property type="match status" value="1"/>
</dbReference>
<dbReference type="InterPro" id="IPR013083">
    <property type="entry name" value="Znf_RING/FYVE/PHD"/>
</dbReference>
<evidence type="ECO:0000313" key="8">
    <source>
        <dbReference type="Proteomes" id="UP000483820"/>
    </source>
</evidence>
<accession>A0A6A5H6X7</accession>
<sequence>MEETIESMICPLCGAIYDMDEYSPRITKCNHSFCLSCLSNMEDLSCPVCGLENGMLETNANIKMLDNIAILNRQLEFEDEEFIEQNVEKLLQSLCSSCQQNSPPRICKECAEQSGTIIKQTKDQQRVVTDYTAQKLSNFPFFCDECANKTHGNHETVTISKINNLFDFLQYELVREYLTHEKTIVDMYSTYSFKYRDVLKQNKIRIECGDGIDETFGRYDKELVKAYKESRKELEELRMRESKLILRQMKLHEESIKLHIIDLEVKLKQTEDENQRIEIKDSLKRLKKIEQEFIDFALECSFVQLTERDIEEIDNEIIVRMEALEAEYKKGLFVEIELEKNSKFYKFQAIRKAINALTKIAQEYNNNCFEVADEEVGPLEERKKQLKIIALAMENTEAQKDTIDSAKYEFAIYQFTKLKKFYEIENLDECWECDKSNMDATEITVKIVFLGLMHATFFPTTPGADVENLVYESFLKLGLGVDDESYFRLFLIRNNENSIVEIGIRYYLKVKNTNEILQEKYKTEGFVFLKHREVASNKYIPLMDVLNLKNGWLNDEKCTVEYGVQVESILGYDGIWKFNFYDELFDCKQKQNMISFGKKINSNYKSILHSHKQVLIHNCPHYSGSTTESHVLIPDDVVLSDLEACLQIAHGVKEVSWLLELPEVAQSQHLTNASHFIEEQLIWKEYNNEKRILLAIQHNLSRFLAVLLKSVTPEYILEIIREYECILSLEIKKMIVAKVLYGRY</sequence>
<keyword evidence="1" id="KW-0479">Metal-binding</keyword>
<organism evidence="7 8">
    <name type="scientific">Caenorhabditis remanei</name>
    <name type="common">Caenorhabditis vulgaris</name>
    <dbReference type="NCBI Taxonomy" id="31234"/>
    <lineage>
        <taxon>Eukaryota</taxon>
        <taxon>Metazoa</taxon>
        <taxon>Ecdysozoa</taxon>
        <taxon>Nematoda</taxon>
        <taxon>Chromadorea</taxon>
        <taxon>Rhabditida</taxon>
        <taxon>Rhabditina</taxon>
        <taxon>Rhabditomorpha</taxon>
        <taxon>Rhabditoidea</taxon>
        <taxon>Rhabditidae</taxon>
        <taxon>Peloderinae</taxon>
        <taxon>Caenorhabditis</taxon>
    </lineage>
</organism>
<evidence type="ECO:0000313" key="7">
    <source>
        <dbReference type="EMBL" id="KAF1762616.1"/>
    </source>
</evidence>
<keyword evidence="5" id="KW-0175">Coiled coil</keyword>
<evidence type="ECO:0000256" key="1">
    <source>
        <dbReference type="ARBA" id="ARBA00022723"/>
    </source>
</evidence>
<dbReference type="PROSITE" id="PS00518">
    <property type="entry name" value="ZF_RING_1"/>
    <property type="match status" value="1"/>
</dbReference>
<gene>
    <name evidence="7" type="ORF">GCK72_010878</name>
</gene>
<evidence type="ECO:0000256" key="2">
    <source>
        <dbReference type="ARBA" id="ARBA00022771"/>
    </source>
</evidence>
<feature type="domain" description="RING-type" evidence="6">
    <location>
        <begin position="10"/>
        <end position="49"/>
    </location>
</feature>
<protein>
    <recommendedName>
        <fullName evidence="6">RING-type domain-containing protein</fullName>
    </recommendedName>
</protein>
<keyword evidence="2 4" id="KW-0863">Zinc-finger</keyword>
<dbReference type="Proteomes" id="UP000483820">
    <property type="component" value="Chromosome III"/>
</dbReference>
<dbReference type="CTD" id="9811433"/>
<comment type="caution">
    <text evidence="7">The sequence shown here is derived from an EMBL/GenBank/DDBJ whole genome shotgun (WGS) entry which is preliminary data.</text>
</comment>
<evidence type="ECO:0000256" key="4">
    <source>
        <dbReference type="PROSITE-ProRule" id="PRU00175"/>
    </source>
</evidence>
<dbReference type="Gene3D" id="3.30.40.10">
    <property type="entry name" value="Zinc/RING finger domain, C3HC4 (zinc finger)"/>
    <property type="match status" value="1"/>
</dbReference>
<reference evidence="7 8" key="1">
    <citation type="submission" date="2019-12" db="EMBL/GenBank/DDBJ databases">
        <title>Chromosome-level assembly of the Caenorhabditis remanei genome.</title>
        <authorList>
            <person name="Teterina A.A."/>
            <person name="Willis J.H."/>
            <person name="Phillips P.C."/>
        </authorList>
    </citation>
    <scope>NUCLEOTIDE SEQUENCE [LARGE SCALE GENOMIC DNA]</scope>
    <source>
        <strain evidence="7 8">PX506</strain>
        <tissue evidence="7">Whole organism</tissue>
    </source>
</reference>
<proteinExistence type="predicted"/>
<dbReference type="RefSeq" id="XP_053587657.1">
    <property type="nucleotide sequence ID" value="XM_053728080.1"/>
</dbReference>
<evidence type="ECO:0000256" key="3">
    <source>
        <dbReference type="ARBA" id="ARBA00022833"/>
    </source>
</evidence>
<evidence type="ECO:0000259" key="6">
    <source>
        <dbReference type="PROSITE" id="PS50089"/>
    </source>
</evidence>
<dbReference type="AlphaFoldDB" id="A0A6A5H6X7"/>
<dbReference type="GO" id="GO:0008270">
    <property type="term" value="F:zinc ion binding"/>
    <property type="evidence" value="ECO:0007669"/>
    <property type="project" value="UniProtKB-KW"/>
</dbReference>
<evidence type="ECO:0000256" key="5">
    <source>
        <dbReference type="SAM" id="Coils"/>
    </source>
</evidence>
<keyword evidence="3" id="KW-0862">Zinc</keyword>
<dbReference type="InterPro" id="IPR017907">
    <property type="entry name" value="Znf_RING_CS"/>
</dbReference>
<dbReference type="KEGG" id="crq:GCK72_010878"/>
<name>A0A6A5H6X7_CAERE</name>
<dbReference type="SMART" id="SM00184">
    <property type="entry name" value="RING"/>
    <property type="match status" value="1"/>
</dbReference>
<dbReference type="InterPro" id="IPR001841">
    <property type="entry name" value="Znf_RING"/>
</dbReference>
<dbReference type="GeneID" id="9811433"/>
<feature type="coiled-coil region" evidence="5">
    <location>
        <begin position="220"/>
        <end position="292"/>
    </location>
</feature>